<evidence type="ECO:0008006" key="4">
    <source>
        <dbReference type="Google" id="ProtNLM"/>
    </source>
</evidence>
<proteinExistence type="predicted"/>
<feature type="transmembrane region" description="Helical" evidence="1">
    <location>
        <begin position="35"/>
        <end position="59"/>
    </location>
</feature>
<evidence type="ECO:0000313" key="2">
    <source>
        <dbReference type="EMBL" id="MBC3537243.1"/>
    </source>
</evidence>
<feature type="transmembrane region" description="Helical" evidence="1">
    <location>
        <begin position="257"/>
        <end position="278"/>
    </location>
</feature>
<keyword evidence="1" id="KW-0812">Transmembrane</keyword>
<dbReference type="EMBL" id="JACOGK010000022">
    <property type="protein sequence ID" value="MBC3537243.1"/>
    <property type="molecule type" value="Genomic_DNA"/>
</dbReference>
<feature type="transmembrane region" description="Helical" evidence="1">
    <location>
        <begin position="319"/>
        <end position="342"/>
    </location>
</feature>
<keyword evidence="1" id="KW-0472">Membrane</keyword>
<accession>A0ABR6VIY0</accession>
<comment type="caution">
    <text evidence="2">The sequence shown here is derived from an EMBL/GenBank/DDBJ whole genome shotgun (WGS) entry which is preliminary data.</text>
</comment>
<keyword evidence="1" id="KW-1133">Transmembrane helix</keyword>
<feature type="transmembrane region" description="Helical" evidence="1">
    <location>
        <begin position="233"/>
        <end position="251"/>
    </location>
</feature>
<feature type="transmembrane region" description="Helical" evidence="1">
    <location>
        <begin position="203"/>
        <end position="221"/>
    </location>
</feature>
<evidence type="ECO:0000256" key="1">
    <source>
        <dbReference type="SAM" id="Phobius"/>
    </source>
</evidence>
<dbReference type="Proteomes" id="UP000606870">
    <property type="component" value="Unassembled WGS sequence"/>
</dbReference>
<evidence type="ECO:0000313" key="3">
    <source>
        <dbReference type="Proteomes" id="UP000606870"/>
    </source>
</evidence>
<reference evidence="2 3" key="1">
    <citation type="submission" date="2020-08" db="EMBL/GenBank/DDBJ databases">
        <authorList>
            <person name="Liu C."/>
            <person name="Sun Q."/>
        </authorList>
    </citation>
    <scope>NUCLEOTIDE SEQUENCE [LARGE SCALE GENOMIC DNA]</scope>
    <source>
        <strain evidence="2 3">NSJ-59</strain>
    </source>
</reference>
<feature type="transmembrane region" description="Helical" evidence="1">
    <location>
        <begin position="120"/>
        <end position="141"/>
    </location>
</feature>
<protein>
    <recommendedName>
        <fullName evidence="4">Acyltransferase 3 domain-containing protein</fullName>
    </recommendedName>
</protein>
<sequence length="351" mass="39309">MIFLSILCLSLVSFLPLPAVPLFAVYDKQALGTGMYYYLFYECLAALVIPVLFFLSGYFSASNLRIRTLSSYFHDRWQRLGWPWLFAAFLIVPELAWLGILSRGFHISFMDYLSRLVHGSYITLGAYGMLAFLLLFTFLLMAVKKVNHQALQRKAASAPASLFLLAFIVLHGLLIFAFSRLWLAAFQLHAVAAAQLFMTVSGFRFSWVITAALYFVLGCYACRHRWFTPGGYVPGRFWLAAALVCLMLYILTPAVYADYAGVLLSFTGTLGLIAAFAAKGNQSGKTAVSFAHMAYPLWYLSIPSLQAATYFLLPLNLAIPLKILLSLLLTLVYGYLVCKYALSYLSCFKVR</sequence>
<gene>
    <name evidence="2" type="ORF">H8J70_08255</name>
</gene>
<keyword evidence="3" id="KW-1185">Reference proteome</keyword>
<organism evidence="2 3">
    <name type="scientific">Megasphaera hominis</name>
    <dbReference type="NCBI Taxonomy" id="159836"/>
    <lineage>
        <taxon>Bacteria</taxon>
        <taxon>Bacillati</taxon>
        <taxon>Bacillota</taxon>
        <taxon>Negativicutes</taxon>
        <taxon>Veillonellales</taxon>
        <taxon>Veillonellaceae</taxon>
        <taxon>Megasphaera</taxon>
    </lineage>
</organism>
<feature type="transmembrane region" description="Helical" evidence="1">
    <location>
        <begin position="162"/>
        <end position="183"/>
    </location>
</feature>
<name>A0ABR6VIY0_9FIRM</name>
<feature type="transmembrane region" description="Helical" evidence="1">
    <location>
        <begin position="80"/>
        <end position="100"/>
    </location>
</feature>
<feature type="transmembrane region" description="Helical" evidence="1">
    <location>
        <begin position="290"/>
        <end position="313"/>
    </location>
</feature>